<evidence type="ECO:0000313" key="1">
    <source>
        <dbReference type="EMBL" id="MDM1072045.1"/>
    </source>
</evidence>
<reference evidence="1" key="2">
    <citation type="journal article" date="2022" name="Sci. Total Environ.">
        <title>Prevalence, transmission, and molecular epidemiology of tet(X)-positive bacteria among humans, animals, and environmental niches in China: An epidemiological, and genomic-based study.</title>
        <authorList>
            <person name="Dong N."/>
            <person name="Zeng Y."/>
            <person name="Cai C."/>
            <person name="Sun C."/>
            <person name="Lu J."/>
            <person name="Liu C."/>
            <person name="Zhou H."/>
            <person name="Sun Q."/>
            <person name="Shu L."/>
            <person name="Wang H."/>
            <person name="Wang Y."/>
            <person name="Wang S."/>
            <person name="Wu C."/>
            <person name="Chan E.W."/>
            <person name="Chen G."/>
            <person name="Shen Z."/>
            <person name="Chen S."/>
            <person name="Zhang R."/>
        </authorList>
    </citation>
    <scope>NUCLEOTIDE SEQUENCE</scope>
    <source>
        <strain evidence="1">R655-4</strain>
    </source>
</reference>
<dbReference type="AlphaFoldDB" id="A0AAJ1QDJ0"/>
<name>A0AAJ1QDJ0_9FLAO</name>
<proteinExistence type="predicted"/>
<dbReference type="EMBL" id="JACAGJ010000002">
    <property type="protein sequence ID" value="MDM1072045.1"/>
    <property type="molecule type" value="Genomic_DNA"/>
</dbReference>
<gene>
    <name evidence="1" type="ORF">HX001_05995</name>
</gene>
<sequence>MKTPFIKVINVIGNKHAKVTIIENQTVIEKRIILKDELISALRNQNDAQINTQINSGKYLKNTFLEVGNQKDYLRYFCSPIFYSDKIFDIIDVLDFRYLNMNLEKKSEPTFSLELENFLIEKRNLEINNSFDFFVRLYQHIESKKQFIEHHPRLGNIKTRFELKIRDLVDDLIYFKSKVILITEMAGQGKTNFLCDFVENFLLKKNVLNVFLTGIEIKSDDIRQSIIKRIFPDDGNITFSDILDVAEKICKEKNEFFVIIIDGINENYNTKIFSNSLELFISDMQKYEFVKIVLSCRSEYYKDNFVNLENSTFSNALTVIDSLMKRNLDGKILEKFFNNYIDHFNISYRYINEDVKGQLLSNFLLFRIFCETYENNDLDVIDNIYKEELFNNYYLKKTTEINNRLNNSNGSNLISSIDIKNFIKKAVKKMIEKKQYTNIVLDEILDSRDDKELYVRFLDENILIKRDLIEYGNSIFGSSEVVNFTFDEFRDFLISDFLINDVFVNSKEDFTNFLLNEVKKDSPLMEGCSTFLFYKSRKTTDADLKSIISAQIWFKDVFAKCIFNIKDDDISEEDKNTLKELLSDVSIQKKKIILNLINNGNVKNLNIDFLFDSLLDMNEDEYRLNFSENFGTSSYRYNKIDQDDILSFLTEKLYSGWVNTENRHKLFELLIYMFLNDRNYAVKELFEKYYFQNIEIATLKLRKVMNAKNEVLKNEINKFIQRYGISL</sequence>
<reference evidence="1" key="1">
    <citation type="submission" date="2020-06" db="EMBL/GenBank/DDBJ databases">
        <authorList>
            <person name="Dong N."/>
        </authorList>
    </citation>
    <scope>NUCLEOTIDE SEQUENCE</scope>
    <source>
        <strain evidence="1">R655-4</strain>
    </source>
</reference>
<dbReference type="Proteomes" id="UP001170959">
    <property type="component" value="Unassembled WGS sequence"/>
</dbReference>
<evidence type="ECO:0000313" key="2">
    <source>
        <dbReference type="Proteomes" id="UP001170959"/>
    </source>
</evidence>
<protein>
    <submittedName>
        <fullName evidence="1">Uncharacterized protein</fullName>
    </submittedName>
</protein>
<accession>A0AAJ1QDJ0</accession>
<organism evidence="1 2">
    <name type="scientific">Empedobacter brevis</name>
    <dbReference type="NCBI Taxonomy" id="247"/>
    <lineage>
        <taxon>Bacteria</taxon>
        <taxon>Pseudomonadati</taxon>
        <taxon>Bacteroidota</taxon>
        <taxon>Flavobacteriia</taxon>
        <taxon>Flavobacteriales</taxon>
        <taxon>Weeksellaceae</taxon>
        <taxon>Empedobacter</taxon>
    </lineage>
</organism>
<comment type="caution">
    <text evidence="1">The sequence shown here is derived from an EMBL/GenBank/DDBJ whole genome shotgun (WGS) entry which is preliminary data.</text>
</comment>